<dbReference type="Proteomes" id="UP001560573">
    <property type="component" value="Unassembled WGS sequence"/>
</dbReference>
<gene>
    <name evidence="2" type="ORF">QTN47_04175</name>
</gene>
<feature type="transmembrane region" description="Helical" evidence="1">
    <location>
        <begin position="256"/>
        <end position="275"/>
    </location>
</feature>
<proteinExistence type="predicted"/>
<keyword evidence="1" id="KW-0812">Transmembrane</keyword>
<dbReference type="RefSeq" id="WP_369328071.1">
    <property type="nucleotide sequence ID" value="NZ_JAULBC010000001.1"/>
</dbReference>
<evidence type="ECO:0000313" key="2">
    <source>
        <dbReference type="EMBL" id="MEX6686675.1"/>
    </source>
</evidence>
<keyword evidence="1" id="KW-1133">Transmembrane helix</keyword>
<protein>
    <submittedName>
        <fullName evidence="2">DUF6427 family protein</fullName>
    </submittedName>
</protein>
<feature type="transmembrane region" description="Helical" evidence="1">
    <location>
        <begin position="143"/>
        <end position="166"/>
    </location>
</feature>
<feature type="transmembrane region" description="Helical" evidence="1">
    <location>
        <begin position="178"/>
        <end position="197"/>
    </location>
</feature>
<keyword evidence="3" id="KW-1185">Reference proteome</keyword>
<feature type="transmembrane region" description="Helical" evidence="1">
    <location>
        <begin position="50"/>
        <end position="72"/>
    </location>
</feature>
<sequence length="326" mass="37420">MISIFRDRSSANVFWLIFFSVLLHAHFLVRPVEVPAFVEQGFLGYFVQKYISPLPSVAITLLYQVIVLLQALRLNYILNDVRMFQRQSFTPALSYVLLTALLPEWNTLSPALIANSFIIWLIYRLPKLYNTQSPKTLIYNMGIIAGIAVMAYYPSLPLILVVYFSIAILRPLKPNEWFILLMGILTPFYFWAAWLFINDRLPDIKAFIPRWQPHIIVVKNYVHAIITYSLLGICILGGLITWQNNNGRMLIQVRKVWAVLLIMLVLFIPMVFLVPNVSTEALLLSIVPAAAILANLFLYPRSLVLPTIIFVLCIALVIYNNWDLGF</sequence>
<feature type="transmembrane region" description="Helical" evidence="1">
    <location>
        <begin position="12"/>
        <end position="30"/>
    </location>
</feature>
<comment type="caution">
    <text evidence="2">The sequence shown here is derived from an EMBL/GenBank/DDBJ whole genome shotgun (WGS) entry which is preliminary data.</text>
</comment>
<feature type="transmembrane region" description="Helical" evidence="1">
    <location>
        <begin position="303"/>
        <end position="322"/>
    </location>
</feature>
<reference evidence="2 3" key="1">
    <citation type="submission" date="2023-07" db="EMBL/GenBank/DDBJ databases">
        <authorList>
            <person name="Lian W.-H."/>
        </authorList>
    </citation>
    <scope>NUCLEOTIDE SEQUENCE [LARGE SCALE GENOMIC DNA]</scope>
    <source>
        <strain evidence="2 3">SYSU DXS3180</strain>
    </source>
</reference>
<name>A0ABV3ZAQ8_9BACT</name>
<organism evidence="2 3">
    <name type="scientific">Danxiaibacter flavus</name>
    <dbReference type="NCBI Taxonomy" id="3049108"/>
    <lineage>
        <taxon>Bacteria</taxon>
        <taxon>Pseudomonadati</taxon>
        <taxon>Bacteroidota</taxon>
        <taxon>Chitinophagia</taxon>
        <taxon>Chitinophagales</taxon>
        <taxon>Chitinophagaceae</taxon>
        <taxon>Danxiaibacter</taxon>
    </lineage>
</organism>
<feature type="transmembrane region" description="Helical" evidence="1">
    <location>
        <begin position="221"/>
        <end position="244"/>
    </location>
</feature>
<dbReference type="EMBL" id="JAULBC010000001">
    <property type="protein sequence ID" value="MEX6686675.1"/>
    <property type="molecule type" value="Genomic_DNA"/>
</dbReference>
<evidence type="ECO:0000313" key="3">
    <source>
        <dbReference type="Proteomes" id="UP001560573"/>
    </source>
</evidence>
<accession>A0ABV3ZAQ8</accession>
<evidence type="ECO:0000256" key="1">
    <source>
        <dbReference type="SAM" id="Phobius"/>
    </source>
</evidence>
<feature type="transmembrane region" description="Helical" evidence="1">
    <location>
        <begin position="93"/>
        <end position="123"/>
    </location>
</feature>
<keyword evidence="1" id="KW-0472">Membrane</keyword>